<reference evidence="2 3" key="1">
    <citation type="submission" date="2013-08" db="EMBL/GenBank/DDBJ databases">
        <title>Genomic analysis of Lysobacter defluvii.</title>
        <authorList>
            <person name="Wang Q."/>
            <person name="Wang G."/>
        </authorList>
    </citation>
    <scope>NUCLEOTIDE SEQUENCE [LARGE SCALE GENOMIC DNA]</scope>
    <source>
        <strain evidence="2 3">IMMIB APB-9</strain>
    </source>
</reference>
<evidence type="ECO:0008006" key="4">
    <source>
        <dbReference type="Google" id="ProtNLM"/>
    </source>
</evidence>
<comment type="caution">
    <text evidence="2">The sequence shown here is derived from an EMBL/GenBank/DDBJ whole genome shotgun (WGS) entry which is preliminary data.</text>
</comment>
<feature type="non-terminal residue" evidence="2">
    <location>
        <position position="219"/>
    </location>
</feature>
<dbReference type="RefSeq" id="WP_052106582.1">
    <property type="nucleotide sequence ID" value="NZ_AVBH01000024.1"/>
</dbReference>
<sequence>MNTTDTIRAQSHKDPEQLEREIDRQRAHLSSLIDALEGRLSPGELLNKAMQGSKDGGREFASNLGQAVRDNPTAALLTAAGMAWLWTSQRHPPAHHREPGELREGLSEKAGHARDSLHNARDAAGEKAHNAAETVRRGAHRASDGFQHMLHENPMALGAIGIAVGAMLGGLLPPTQKEDELLGATRDRMADRTREGLREARDELAQAGREATTPHARTD</sequence>
<keyword evidence="3" id="KW-1185">Reference proteome</keyword>
<feature type="compositionally biased region" description="Basic and acidic residues" evidence="1">
    <location>
        <begin position="184"/>
        <end position="204"/>
    </location>
</feature>
<dbReference type="Proteomes" id="UP000030003">
    <property type="component" value="Unassembled WGS sequence"/>
</dbReference>
<evidence type="ECO:0000313" key="3">
    <source>
        <dbReference type="Proteomes" id="UP000030003"/>
    </source>
</evidence>
<dbReference type="STRING" id="1385515.GCA_000423325_02205"/>
<feature type="region of interest" description="Disordered" evidence="1">
    <location>
        <begin position="184"/>
        <end position="219"/>
    </location>
</feature>
<dbReference type="eggNOG" id="ENOG5032S24">
    <property type="taxonomic scope" value="Bacteria"/>
</dbReference>
<organism evidence="2 3">
    <name type="scientific">Lysobacter defluvii IMMIB APB-9 = DSM 18482</name>
    <dbReference type="NCBI Taxonomy" id="1385515"/>
    <lineage>
        <taxon>Bacteria</taxon>
        <taxon>Pseudomonadati</taxon>
        <taxon>Pseudomonadota</taxon>
        <taxon>Gammaproteobacteria</taxon>
        <taxon>Lysobacterales</taxon>
        <taxon>Lysobacteraceae</taxon>
        <taxon>Novilysobacter</taxon>
    </lineage>
</organism>
<proteinExistence type="predicted"/>
<dbReference type="OrthoDB" id="6065071at2"/>
<evidence type="ECO:0000313" key="2">
    <source>
        <dbReference type="EMBL" id="KGO99282.1"/>
    </source>
</evidence>
<protein>
    <recommendedName>
        <fullName evidence="4">DUF3618 domain-containing protein</fullName>
    </recommendedName>
</protein>
<dbReference type="EMBL" id="AVBH01000024">
    <property type="protein sequence ID" value="KGO99282.1"/>
    <property type="molecule type" value="Genomic_DNA"/>
</dbReference>
<gene>
    <name evidence="2" type="ORF">N791_10375</name>
</gene>
<accession>A0A0A0MAT2</accession>
<dbReference type="AlphaFoldDB" id="A0A0A0MAT2"/>
<name>A0A0A0MAT2_9GAMM</name>
<dbReference type="Pfam" id="PF12277">
    <property type="entry name" value="DUF3618"/>
    <property type="match status" value="1"/>
</dbReference>
<evidence type="ECO:0000256" key="1">
    <source>
        <dbReference type="SAM" id="MobiDB-lite"/>
    </source>
</evidence>
<dbReference type="InterPro" id="IPR022062">
    <property type="entry name" value="DUF3618"/>
</dbReference>